<sequence>MQAVSCRQCKGCSGRLSSSILIIHVIAPYVMPLLGVLEDLEVFSHQSPGLEYRFILRNRASGSFPSLLCLPHPHLHPTLLPTLHPPPPHRAQPPYSPPPPPPPYLSLVGGLVVILQKGMTTR</sequence>
<accession>W6U738</accession>
<proteinExistence type="predicted"/>
<dbReference type="AlphaFoldDB" id="W6U738"/>
<dbReference type="EMBL" id="APAU02000312">
    <property type="protein sequence ID" value="EUB54182.1"/>
    <property type="molecule type" value="Genomic_DNA"/>
</dbReference>
<evidence type="ECO:0000313" key="2">
    <source>
        <dbReference type="EMBL" id="EUB54182.1"/>
    </source>
</evidence>
<name>W6U738_ECHGR</name>
<dbReference type="GeneID" id="36346675"/>
<evidence type="ECO:0000313" key="3">
    <source>
        <dbReference type="Proteomes" id="UP000019149"/>
    </source>
</evidence>
<dbReference type="Proteomes" id="UP000019149">
    <property type="component" value="Unassembled WGS sequence"/>
</dbReference>
<evidence type="ECO:0000256" key="1">
    <source>
        <dbReference type="SAM" id="MobiDB-lite"/>
    </source>
</evidence>
<dbReference type="CTD" id="36346675"/>
<comment type="caution">
    <text evidence="2">The sequence shown here is derived from an EMBL/GenBank/DDBJ whole genome shotgun (WGS) entry which is preliminary data.</text>
</comment>
<dbReference type="RefSeq" id="XP_024345378.1">
    <property type="nucleotide sequence ID" value="XM_024500209.1"/>
</dbReference>
<organism evidence="2 3">
    <name type="scientific">Echinococcus granulosus</name>
    <name type="common">Hydatid tapeworm</name>
    <dbReference type="NCBI Taxonomy" id="6210"/>
    <lineage>
        <taxon>Eukaryota</taxon>
        <taxon>Metazoa</taxon>
        <taxon>Spiralia</taxon>
        <taxon>Lophotrochozoa</taxon>
        <taxon>Platyhelminthes</taxon>
        <taxon>Cestoda</taxon>
        <taxon>Eucestoda</taxon>
        <taxon>Cyclophyllidea</taxon>
        <taxon>Taeniidae</taxon>
        <taxon>Echinococcus</taxon>
        <taxon>Echinococcus granulosus group</taxon>
    </lineage>
</organism>
<protein>
    <submittedName>
        <fullName evidence="2">Uncharacterized protein</fullName>
    </submittedName>
</protein>
<feature type="compositionally biased region" description="Pro residues" evidence="1">
    <location>
        <begin position="83"/>
        <end position="100"/>
    </location>
</feature>
<gene>
    <name evidence="2" type="ORF">EGR_10960</name>
</gene>
<reference evidence="2 3" key="1">
    <citation type="journal article" date="2013" name="Nat. Genet.">
        <title>The genome of the hydatid tapeworm Echinococcus granulosus.</title>
        <authorList>
            <person name="Zheng H."/>
            <person name="Zhang W."/>
            <person name="Zhang L."/>
            <person name="Zhang Z."/>
            <person name="Li J."/>
            <person name="Lu G."/>
            <person name="Zhu Y."/>
            <person name="Wang Y."/>
            <person name="Huang Y."/>
            <person name="Liu J."/>
            <person name="Kang H."/>
            <person name="Chen J."/>
            <person name="Wang L."/>
            <person name="Chen A."/>
            <person name="Yu S."/>
            <person name="Gao Z."/>
            <person name="Jin L."/>
            <person name="Gu W."/>
            <person name="Wang Z."/>
            <person name="Zhao L."/>
            <person name="Shi B."/>
            <person name="Wen H."/>
            <person name="Lin R."/>
            <person name="Jones M.K."/>
            <person name="Brejova B."/>
            <person name="Vinar T."/>
            <person name="Zhao G."/>
            <person name="McManus D.P."/>
            <person name="Chen Z."/>
            <person name="Zhou Y."/>
            <person name="Wang S."/>
        </authorList>
    </citation>
    <scope>NUCLEOTIDE SEQUENCE [LARGE SCALE GENOMIC DNA]</scope>
</reference>
<feature type="region of interest" description="Disordered" evidence="1">
    <location>
        <begin position="80"/>
        <end position="100"/>
    </location>
</feature>
<keyword evidence="3" id="KW-1185">Reference proteome</keyword>
<dbReference type="KEGG" id="egl:EGR_10960"/>